<sequence length="377" mass="44950">MKKQAIFYSIITAIIPSTLAISCAPNIIIEPEFIAIPSKIVEQVYRNTIKDFENFLIGEYGNDINPKLDFYSFEYHIENKQIIKNTVNKLNYFFEINKRKFLQNVKYKADDIYFEVVKKEENYNCLTLDGKQCAFNNIYSLDENKIKIGDYHLGNFSIIIFSKLSDEFTYTKNIVYPVKNYWIDKKSILKLWDTHNSFNKQQVEFIFKKNYQYTIPNFLGLEPEDYSLQAQFDFIEKTEDIFGNWYWEMKKSKSLIYKNLSNSFIDITPYNSKYNFKNFYKKNPNKGFCEITASENPEVDKFHYCGQFETIKNKLINHKISSKNNNIDMYINVNLNSDYLGILEPSITDFTYKFFFGSFLKLSENIFIYHFDNLFYE</sequence>
<reference evidence="1 2" key="1">
    <citation type="journal article" date="2015" name="Genome Announc.">
        <title>Complete Genome Sequence of Spiroplasma cantharicola CC-1T (DSM 21588), a Bacterium Isolated from Soldier Beetle (Cantharis carolinus).</title>
        <authorList>
            <person name="Lo W.S."/>
            <person name="Liu P.Y."/>
            <person name="Kuo C.H."/>
        </authorList>
    </citation>
    <scope>NUCLEOTIDE SEQUENCE [LARGE SCALE GENOMIC DNA]</scope>
    <source>
        <strain evidence="1 2">CC-1</strain>
    </source>
</reference>
<dbReference type="KEGG" id="scj:SCANT_v1c04250"/>
<evidence type="ECO:0008006" key="3">
    <source>
        <dbReference type="Google" id="ProtNLM"/>
    </source>
</evidence>
<dbReference type="PATRIC" id="fig|362837.3.peg.431"/>
<dbReference type="OrthoDB" id="391186at2"/>
<accession>A0A0M5KCD1</accession>
<evidence type="ECO:0000313" key="2">
    <source>
        <dbReference type="Proteomes" id="UP000063919"/>
    </source>
</evidence>
<gene>
    <name evidence="1" type="ORF">SCANT_v1c04250</name>
</gene>
<dbReference type="RefSeq" id="WP_053946092.1">
    <property type="nucleotide sequence ID" value="NZ_CP012622.1"/>
</dbReference>
<protein>
    <recommendedName>
        <fullName evidence="3">Lipoprotein</fullName>
    </recommendedName>
</protein>
<evidence type="ECO:0000313" key="1">
    <source>
        <dbReference type="EMBL" id="ALD66331.1"/>
    </source>
</evidence>
<keyword evidence="2" id="KW-1185">Reference proteome</keyword>
<dbReference type="AlphaFoldDB" id="A0A0M5KCD1"/>
<dbReference type="STRING" id="362837.SCANT_v1c04250"/>
<dbReference type="PROSITE" id="PS51257">
    <property type="entry name" value="PROKAR_LIPOPROTEIN"/>
    <property type="match status" value="1"/>
</dbReference>
<organism evidence="1 2">
    <name type="scientific">Spiroplasma cantharicola</name>
    <dbReference type="NCBI Taxonomy" id="362837"/>
    <lineage>
        <taxon>Bacteria</taxon>
        <taxon>Bacillati</taxon>
        <taxon>Mycoplasmatota</taxon>
        <taxon>Mollicutes</taxon>
        <taxon>Entomoplasmatales</taxon>
        <taxon>Spiroplasmataceae</taxon>
        <taxon>Spiroplasma</taxon>
    </lineage>
</organism>
<name>A0A0M5KCD1_9MOLU</name>
<proteinExistence type="predicted"/>
<dbReference type="EMBL" id="CP012622">
    <property type="protein sequence ID" value="ALD66331.1"/>
    <property type="molecule type" value="Genomic_DNA"/>
</dbReference>
<dbReference type="Proteomes" id="UP000063919">
    <property type="component" value="Chromosome"/>
</dbReference>